<proteinExistence type="predicted"/>
<organism evidence="2 3">
    <name type="scientific">Alternaria panax</name>
    <dbReference type="NCBI Taxonomy" id="48097"/>
    <lineage>
        <taxon>Eukaryota</taxon>
        <taxon>Fungi</taxon>
        <taxon>Dikarya</taxon>
        <taxon>Ascomycota</taxon>
        <taxon>Pezizomycotina</taxon>
        <taxon>Dothideomycetes</taxon>
        <taxon>Pleosporomycetidae</taxon>
        <taxon>Pleosporales</taxon>
        <taxon>Pleosporineae</taxon>
        <taxon>Pleosporaceae</taxon>
        <taxon>Alternaria</taxon>
        <taxon>Alternaria sect. Panax</taxon>
    </lineage>
</organism>
<name>A0AAD4IJ07_9PLEO</name>
<accession>A0AAD4IJ07</accession>
<gene>
    <name evidence="2" type="ORF">G6011_00334</name>
</gene>
<feature type="coiled-coil region" evidence="1">
    <location>
        <begin position="14"/>
        <end position="41"/>
    </location>
</feature>
<dbReference type="EMBL" id="JAANER010000001">
    <property type="protein sequence ID" value="KAG9195214.1"/>
    <property type="molecule type" value="Genomic_DNA"/>
</dbReference>
<keyword evidence="3" id="KW-1185">Reference proteome</keyword>
<comment type="caution">
    <text evidence="2">The sequence shown here is derived from an EMBL/GenBank/DDBJ whole genome shotgun (WGS) entry which is preliminary data.</text>
</comment>
<protein>
    <submittedName>
        <fullName evidence="2">Uncharacterized protein</fullName>
    </submittedName>
</protein>
<evidence type="ECO:0000313" key="3">
    <source>
        <dbReference type="Proteomes" id="UP001199106"/>
    </source>
</evidence>
<sequence>MDDLSELGRLQAPLRRMTAQSQFQHERVAKLKRELQEATKEMCSADLVYRKHLLYYARKDCLQLATLMHRKLPIELRELVYEFLCVEPDRPIPVGPYYHFRKYDRPFHDPYLRISRSSRPHIGLTWPPRRAADPNSYAANASVGAGVDVEIREASAQQTGSAGLGVSNDTSMISDLTERIMETALSSPADQFNLNDEDDNTILPDGRIKEEHTHKPPSDMILPYSHFLDPRYVGPEIAFETQKMYYTRNTFSVCSVERGISYFLGCDSGYNMVRSHNDGTPGIVPEDLRLQPLLYPRDHIRNLQIRVKLEQFHSDMPRDDMTDYEKYAYERRFLRFTQTNLEALEGFLKRRHKHGINIEFVVLTDTPSFESQETGLAAQCNYVNFLQCIRNIVYKMMHDYDDISVMITHHDENISAFPRNITGVFGLTKEQWGHEKHVQDNPHDWAEGFYLAVPGMDEDNMLGGYPAQELDAMLRQRWGIFTVLATRATHPISDGRYWPRPVRAVLH</sequence>
<evidence type="ECO:0000256" key="1">
    <source>
        <dbReference type="SAM" id="Coils"/>
    </source>
</evidence>
<dbReference type="Proteomes" id="UP001199106">
    <property type="component" value="Unassembled WGS sequence"/>
</dbReference>
<dbReference type="AlphaFoldDB" id="A0AAD4IJ07"/>
<reference evidence="2" key="1">
    <citation type="submission" date="2021-07" db="EMBL/GenBank/DDBJ databases">
        <title>Genome Resource of American Ginseng Black Spot Pathogen Alternaria panax.</title>
        <authorList>
            <person name="Qiu C."/>
            <person name="Wang W."/>
            <person name="Liu Z."/>
        </authorList>
    </citation>
    <scope>NUCLEOTIDE SEQUENCE</scope>
    <source>
        <strain evidence="2">BNCC115425</strain>
    </source>
</reference>
<keyword evidence="1" id="KW-0175">Coiled coil</keyword>
<evidence type="ECO:0000313" key="2">
    <source>
        <dbReference type="EMBL" id="KAG9195214.1"/>
    </source>
</evidence>